<comment type="catalytic activity">
    <reaction evidence="6">
        <text>a 2'-deoxycytidine in DNA + S-adenosyl-L-methionine = a 5-methyl-2'-deoxycytidine in DNA + S-adenosyl-L-homocysteine + H(+)</text>
        <dbReference type="Rhea" id="RHEA:13681"/>
        <dbReference type="Rhea" id="RHEA-COMP:11369"/>
        <dbReference type="Rhea" id="RHEA-COMP:11370"/>
        <dbReference type="ChEBI" id="CHEBI:15378"/>
        <dbReference type="ChEBI" id="CHEBI:57856"/>
        <dbReference type="ChEBI" id="CHEBI:59789"/>
        <dbReference type="ChEBI" id="CHEBI:85452"/>
        <dbReference type="ChEBI" id="CHEBI:85454"/>
        <dbReference type="EC" id="2.1.1.37"/>
    </reaction>
</comment>
<dbReference type="GO" id="GO:0032259">
    <property type="term" value="P:methylation"/>
    <property type="evidence" value="ECO:0007669"/>
    <property type="project" value="UniProtKB-KW"/>
</dbReference>
<accession>A0A6J4L9A7</accession>
<dbReference type="GO" id="GO:0003886">
    <property type="term" value="F:DNA (cytosine-5-)-methyltransferase activity"/>
    <property type="evidence" value="ECO:0007669"/>
    <property type="project" value="UniProtKB-EC"/>
</dbReference>
<dbReference type="PANTHER" id="PTHR10629:SF52">
    <property type="entry name" value="DNA (CYTOSINE-5)-METHYLTRANSFERASE 1"/>
    <property type="match status" value="1"/>
</dbReference>
<dbReference type="GO" id="GO:0044027">
    <property type="term" value="P:negative regulation of gene expression via chromosomal CpG island methylation"/>
    <property type="evidence" value="ECO:0007669"/>
    <property type="project" value="TreeGrafter"/>
</dbReference>
<dbReference type="NCBIfam" id="TIGR00675">
    <property type="entry name" value="dcm"/>
    <property type="match status" value="1"/>
</dbReference>
<dbReference type="SUPFAM" id="SSF53335">
    <property type="entry name" value="S-adenosyl-L-methionine-dependent methyltransferases"/>
    <property type="match status" value="1"/>
</dbReference>
<evidence type="ECO:0000256" key="2">
    <source>
        <dbReference type="ARBA" id="ARBA00022603"/>
    </source>
</evidence>
<evidence type="ECO:0000256" key="4">
    <source>
        <dbReference type="ARBA" id="ARBA00022691"/>
    </source>
</evidence>
<organism evidence="9">
    <name type="scientific">uncultured Gemmatimonadota bacterium</name>
    <dbReference type="NCBI Taxonomy" id="203437"/>
    <lineage>
        <taxon>Bacteria</taxon>
        <taxon>Pseudomonadati</taxon>
        <taxon>Gemmatimonadota</taxon>
        <taxon>environmental samples</taxon>
    </lineage>
</organism>
<evidence type="ECO:0000256" key="3">
    <source>
        <dbReference type="ARBA" id="ARBA00022679"/>
    </source>
</evidence>
<dbReference type="PANTHER" id="PTHR10629">
    <property type="entry name" value="CYTOSINE-SPECIFIC METHYLTRANSFERASE"/>
    <property type="match status" value="1"/>
</dbReference>
<dbReference type="EC" id="2.1.1.37" evidence="1"/>
<dbReference type="AlphaFoldDB" id="A0A6J4L9A7"/>
<keyword evidence="4 7" id="KW-0949">S-adenosyl-L-methionine</keyword>
<gene>
    <name evidence="9" type="ORF">AVDCRST_MAG68-2216</name>
</gene>
<dbReference type="PROSITE" id="PS51679">
    <property type="entry name" value="SAM_MT_C5"/>
    <property type="match status" value="1"/>
</dbReference>
<dbReference type="InterPro" id="IPR031303">
    <property type="entry name" value="C5_meth_CS"/>
</dbReference>
<dbReference type="PROSITE" id="PS00095">
    <property type="entry name" value="C5_MTASE_2"/>
    <property type="match status" value="1"/>
</dbReference>
<dbReference type="InterPro" id="IPR001525">
    <property type="entry name" value="C5_MeTfrase"/>
</dbReference>
<evidence type="ECO:0000256" key="7">
    <source>
        <dbReference type="PROSITE-ProRule" id="PRU01016"/>
    </source>
</evidence>
<keyword evidence="2 7" id="KW-0489">Methyltransferase</keyword>
<dbReference type="PRINTS" id="PR00105">
    <property type="entry name" value="C5METTRFRASE"/>
</dbReference>
<evidence type="ECO:0000256" key="6">
    <source>
        <dbReference type="ARBA" id="ARBA00047422"/>
    </source>
</evidence>
<dbReference type="EMBL" id="CADCTW010000102">
    <property type="protein sequence ID" value="CAA9325647.1"/>
    <property type="molecule type" value="Genomic_DNA"/>
</dbReference>
<dbReference type="GO" id="GO:0003677">
    <property type="term" value="F:DNA binding"/>
    <property type="evidence" value="ECO:0007669"/>
    <property type="project" value="TreeGrafter"/>
</dbReference>
<comment type="similarity">
    <text evidence="7 8">Belongs to the class I-like SAM-binding methyltransferase superfamily. C5-methyltransferase family.</text>
</comment>
<evidence type="ECO:0000256" key="1">
    <source>
        <dbReference type="ARBA" id="ARBA00011975"/>
    </source>
</evidence>
<dbReference type="GO" id="GO:0009307">
    <property type="term" value="P:DNA restriction-modification system"/>
    <property type="evidence" value="ECO:0007669"/>
    <property type="project" value="UniProtKB-KW"/>
</dbReference>
<sequence length="409" mass="46163">MAQRATPEGRGFLDLFCGAGGISWGWSRAGFRPVASLDSDVPALRSHEWNFGDAHGLTLKRDLSTFTPQELGGLLPASDRTPFAVVGGPPCQGWSRAGRGKIRSIRGVATELLNDPRNQLYRRFLEYVEHFEAPVCVMENVPGMLSIEGVNIAQAVAKNIEDLGYTCTYQVVNARWFGVPQDRERLIFLGVRRGSGFDFDITRIRSFAGRFRRRLGLGSGTTVRDAIADLPPIEHGASEDPMIYHRKVGRPSGYARLMRQGCNPKQVTDHVTRVHNEQDLEAFSTMSEGMLYVDLDARFKRYRDDIFKDKYRRLYWERPSWTVTAHLAKDGYSHIHPGQSRTLSIREAARLQSFPDDFRFFGNIGDRFRQIGNAVPPLMAWGIAEYIRCHGLGRDLLHGHEIGRELKAV</sequence>
<evidence type="ECO:0000256" key="8">
    <source>
        <dbReference type="RuleBase" id="RU000416"/>
    </source>
</evidence>
<dbReference type="InterPro" id="IPR029063">
    <property type="entry name" value="SAM-dependent_MTases_sf"/>
</dbReference>
<keyword evidence="5" id="KW-0680">Restriction system</keyword>
<reference evidence="9" key="1">
    <citation type="submission" date="2020-02" db="EMBL/GenBank/DDBJ databases">
        <authorList>
            <person name="Meier V. D."/>
        </authorList>
    </citation>
    <scope>NUCLEOTIDE SEQUENCE</scope>
    <source>
        <strain evidence="9">AVDCRST_MAG68</strain>
    </source>
</reference>
<dbReference type="Pfam" id="PF00145">
    <property type="entry name" value="DNA_methylase"/>
    <property type="match status" value="1"/>
</dbReference>
<name>A0A6J4L9A7_9BACT</name>
<protein>
    <recommendedName>
        <fullName evidence="1">DNA (cytosine-5-)-methyltransferase</fullName>
        <ecNumber evidence="1">2.1.1.37</ecNumber>
    </recommendedName>
</protein>
<evidence type="ECO:0000256" key="5">
    <source>
        <dbReference type="ARBA" id="ARBA00022747"/>
    </source>
</evidence>
<keyword evidence="3 7" id="KW-0808">Transferase</keyword>
<feature type="active site" evidence="7">
    <location>
        <position position="91"/>
    </location>
</feature>
<evidence type="ECO:0000313" key="9">
    <source>
        <dbReference type="EMBL" id="CAA9325647.1"/>
    </source>
</evidence>
<proteinExistence type="inferred from homology"/>
<dbReference type="Gene3D" id="3.90.120.10">
    <property type="entry name" value="DNA Methylase, subunit A, domain 2"/>
    <property type="match status" value="1"/>
</dbReference>
<dbReference type="Gene3D" id="3.40.50.150">
    <property type="entry name" value="Vaccinia Virus protein VP39"/>
    <property type="match status" value="1"/>
</dbReference>
<dbReference type="InterPro" id="IPR050390">
    <property type="entry name" value="C5-Methyltransferase"/>
</dbReference>